<evidence type="ECO:0000313" key="8">
    <source>
        <dbReference type="Proteomes" id="UP000594262"/>
    </source>
</evidence>
<dbReference type="InterPro" id="IPR058028">
    <property type="entry name" value="Tepsin_VHS/ENTH-like"/>
</dbReference>
<evidence type="ECO:0000256" key="1">
    <source>
        <dbReference type="ARBA" id="ARBA00004541"/>
    </source>
</evidence>
<dbReference type="CDD" id="cd03572">
    <property type="entry name" value="ENTH_like_Tepsin"/>
    <property type="match status" value="1"/>
</dbReference>
<feature type="region of interest" description="Disordered" evidence="5">
    <location>
        <begin position="459"/>
        <end position="533"/>
    </location>
</feature>
<dbReference type="PANTHER" id="PTHR21514:SF0">
    <property type="entry name" value="AP-4 COMPLEX ACCESSORY SUBUNIT TEPSIN"/>
    <property type="match status" value="1"/>
</dbReference>
<feature type="compositionally biased region" description="Low complexity" evidence="5">
    <location>
        <begin position="507"/>
        <end position="521"/>
    </location>
</feature>
<feature type="compositionally biased region" description="Polar residues" evidence="5">
    <location>
        <begin position="660"/>
        <end position="670"/>
    </location>
</feature>
<dbReference type="OrthoDB" id="118154at2759"/>
<dbReference type="PROSITE" id="PS50942">
    <property type="entry name" value="ENTH"/>
    <property type="match status" value="1"/>
</dbReference>
<feature type="compositionally biased region" description="Basic and acidic residues" evidence="5">
    <location>
        <begin position="575"/>
        <end position="584"/>
    </location>
</feature>
<dbReference type="GO" id="GO:0031410">
    <property type="term" value="C:cytoplasmic vesicle"/>
    <property type="evidence" value="ECO:0007669"/>
    <property type="project" value="UniProtKB-SubCell"/>
</dbReference>
<protein>
    <recommendedName>
        <fullName evidence="6">ENTH domain-containing protein</fullName>
    </recommendedName>
</protein>
<accession>A0A7M5XHP0</accession>
<dbReference type="Pfam" id="PF25827">
    <property type="entry name" value="TVHS-like"/>
    <property type="match status" value="1"/>
</dbReference>
<dbReference type="GO" id="GO:0032588">
    <property type="term" value="C:trans-Golgi network membrane"/>
    <property type="evidence" value="ECO:0007669"/>
    <property type="project" value="TreeGrafter"/>
</dbReference>
<feature type="region of interest" description="Disordered" evidence="5">
    <location>
        <begin position="637"/>
        <end position="676"/>
    </location>
</feature>
<organism evidence="7 8">
    <name type="scientific">Clytia hemisphaerica</name>
    <dbReference type="NCBI Taxonomy" id="252671"/>
    <lineage>
        <taxon>Eukaryota</taxon>
        <taxon>Metazoa</taxon>
        <taxon>Cnidaria</taxon>
        <taxon>Hydrozoa</taxon>
        <taxon>Hydroidolina</taxon>
        <taxon>Leptothecata</taxon>
        <taxon>Obeliida</taxon>
        <taxon>Clytiidae</taxon>
        <taxon>Clytia</taxon>
    </lineage>
</organism>
<evidence type="ECO:0000256" key="4">
    <source>
        <dbReference type="ARBA" id="ARBA00023329"/>
    </source>
</evidence>
<proteinExistence type="predicted"/>
<evidence type="ECO:0000256" key="2">
    <source>
        <dbReference type="ARBA" id="ARBA00004601"/>
    </source>
</evidence>
<dbReference type="EnsemblMetazoa" id="CLYHEMT023143.1">
    <property type="protein sequence ID" value="CLYHEMP023143.1"/>
    <property type="gene ID" value="CLYHEMG023143"/>
</dbReference>
<evidence type="ECO:0000256" key="5">
    <source>
        <dbReference type="SAM" id="MobiDB-lite"/>
    </source>
</evidence>
<feature type="compositionally biased region" description="Polar residues" evidence="5">
    <location>
        <begin position="903"/>
        <end position="918"/>
    </location>
</feature>
<feature type="compositionally biased region" description="Polar residues" evidence="5">
    <location>
        <begin position="474"/>
        <end position="489"/>
    </location>
</feature>
<evidence type="ECO:0000313" key="7">
    <source>
        <dbReference type="EnsemblMetazoa" id="CLYHEMP023143.1"/>
    </source>
</evidence>
<dbReference type="Proteomes" id="UP000594262">
    <property type="component" value="Unplaced"/>
</dbReference>
<keyword evidence="8" id="KW-1185">Reference proteome</keyword>
<dbReference type="PANTHER" id="PTHR21514">
    <property type="entry name" value="AP-4 COMPLEX ACCESSORY SUBUNIT TEPSIN"/>
    <property type="match status" value="1"/>
</dbReference>
<dbReference type="InterPro" id="IPR035802">
    <property type="entry name" value="ENTH/VHS_tepsin"/>
</dbReference>
<feature type="compositionally biased region" description="Low complexity" evidence="5">
    <location>
        <begin position="464"/>
        <end position="473"/>
    </location>
</feature>
<dbReference type="Pfam" id="PF01417">
    <property type="entry name" value="ENTH"/>
    <property type="match status" value="1"/>
</dbReference>
<name>A0A7M5XHP0_9CNID</name>
<dbReference type="AlphaFoldDB" id="A0A7M5XHP0"/>
<dbReference type="InterPro" id="IPR008942">
    <property type="entry name" value="ENTH_VHS"/>
</dbReference>
<keyword evidence="3" id="KW-0333">Golgi apparatus</keyword>
<keyword evidence="4" id="KW-0968">Cytoplasmic vesicle</keyword>
<comment type="subcellular location">
    <subcellularLocation>
        <location evidence="1">Cytoplasmic vesicle</location>
    </subcellularLocation>
    <subcellularLocation>
        <location evidence="2">Golgi apparatus</location>
        <location evidence="2">trans-Golgi network</location>
    </subcellularLocation>
</comment>
<dbReference type="Gene3D" id="1.25.40.90">
    <property type="match status" value="1"/>
</dbReference>
<feature type="compositionally biased region" description="Polar residues" evidence="5">
    <location>
        <begin position="522"/>
        <end position="532"/>
    </location>
</feature>
<dbReference type="SUPFAM" id="SSF48464">
    <property type="entry name" value="ENTH/VHS domain"/>
    <property type="match status" value="1"/>
</dbReference>
<dbReference type="InterPro" id="IPR013809">
    <property type="entry name" value="ENTH"/>
</dbReference>
<feature type="compositionally biased region" description="Polar residues" evidence="5">
    <location>
        <begin position="637"/>
        <end position="652"/>
    </location>
</feature>
<evidence type="ECO:0000256" key="3">
    <source>
        <dbReference type="ARBA" id="ARBA00023034"/>
    </source>
</evidence>
<evidence type="ECO:0000259" key="6">
    <source>
        <dbReference type="PROSITE" id="PS50942"/>
    </source>
</evidence>
<feature type="domain" description="ENTH" evidence="6">
    <location>
        <begin position="9"/>
        <end position="142"/>
    </location>
</feature>
<feature type="region of interest" description="Disordered" evidence="5">
    <location>
        <begin position="562"/>
        <end position="591"/>
    </location>
</feature>
<sequence>MAAAIASGMSKVSFSAKIGILMKATSDDLNPPPGYLYDQISNITKESFDYCEYLVEFLINRLNKKSLHVKSKVLLVMKYTLEKGNPEFGRLLRRNSQSIQDTKIINGPPDPLHGDKFYLDIRQNAEKLLEVLFDMERKAEAPKSTELLYQAPIQSSNMSGKMEGFGNTSSSSQSTNQGVGIMKDIYDNVKGAIEGIVKSNTTSKSTNSLSDSYSSFESNTKSNNISRPSNTLWGVVLPQSSSSSNDFLGTSIDSNQMKLVPTKAPGYDWAQNNNGANSLYNSSNTKTDTPNRYDMNETEKRLVNEISMVQGIRPQPAKVDVDKLIKRCHSLNCEVVIEELSTKLQEEDARVQIRVMCVLESMLESTLPDINQLIETKCKETLMKYQTKSHNATRNKANKILELLSPKKEQQPDFFAHAPKQSGQSVDLWGGSVGGNAGDLFSGMNVKSTQHQSKEADFNGLNFSMNSSESSASVQDHNNFDPFSQQTSIIPILSKPPENNPPMLFKPPSSTQSSQSKPLQSNQNNTPVNTDTDLFAGLNQMSLKDNTTNILSKDLSYEDPWRFGNDESRNEEDDLHSTPWDDGKSLSLSESQNTVNPIDFVDNAPDFSINTNSTSITTAPIQTSSLAALQSEQDLFGSLSSTNDQNTLSQASKSDDFDPFNNSSVATPVRNSNTLKSSNSLLTNQHQTSSNILLPSNTTNSTSSFMADFGNLQSHQKPNETLGGFNLSNSNLLNNSNFAATQKPSTHQLIPSASSSYTLNTQQPMTPNTANQFQTSSMNTQQCMPQPMNPTNRTNFQTQPNTQMLANNFQQQGQQSFNISSQQPTNLQMNKFPQQQGTRNFNQQQRNMNNLQQQGANINFQNQMNLNYPQQGGNMNFQQQGGAMNFQMSGNQFRYQQQQQQQSNFGQPSNLNFMNQGTSSRRSQSSDAFSFVQDAMKANKK</sequence>
<reference evidence="7" key="1">
    <citation type="submission" date="2021-01" db="UniProtKB">
        <authorList>
            <consortium name="EnsemblMetazoa"/>
        </authorList>
    </citation>
    <scope>IDENTIFICATION</scope>
</reference>
<feature type="region of interest" description="Disordered" evidence="5">
    <location>
        <begin position="893"/>
        <end position="941"/>
    </location>
</feature>
<dbReference type="InterPro" id="IPR039273">
    <property type="entry name" value="TEPSIN"/>
</dbReference>